<dbReference type="NCBIfam" id="NF006148">
    <property type="entry name" value="PRK08295.1-5"/>
    <property type="match status" value="1"/>
</dbReference>
<feature type="domain" description="RNA polymerase sigma-70" evidence="5">
    <location>
        <begin position="24"/>
        <end position="37"/>
    </location>
</feature>
<evidence type="ECO:0000256" key="3">
    <source>
        <dbReference type="ARBA" id="ARBA00023125"/>
    </source>
</evidence>
<dbReference type="EMBL" id="VSSQ01100335">
    <property type="protein sequence ID" value="MPN42540.1"/>
    <property type="molecule type" value="Genomic_DNA"/>
</dbReference>
<gene>
    <name evidence="6" type="primary">sigH_29</name>
    <name evidence="6" type="ORF">SDC9_190097</name>
</gene>
<organism evidence="6">
    <name type="scientific">bioreactor metagenome</name>
    <dbReference type="NCBI Taxonomy" id="1076179"/>
    <lineage>
        <taxon>unclassified sequences</taxon>
        <taxon>metagenomes</taxon>
        <taxon>ecological metagenomes</taxon>
    </lineage>
</organism>
<protein>
    <submittedName>
        <fullName evidence="6">RNA polymerase sigma-H factor</fullName>
    </submittedName>
</protein>
<dbReference type="GO" id="GO:0003677">
    <property type="term" value="F:DNA binding"/>
    <property type="evidence" value="ECO:0007669"/>
    <property type="project" value="UniProtKB-KW"/>
</dbReference>
<dbReference type="Gene3D" id="1.20.120.1810">
    <property type="match status" value="1"/>
</dbReference>
<keyword evidence="2" id="KW-0731">Sigma factor</keyword>
<dbReference type="PANTHER" id="PTHR30385">
    <property type="entry name" value="SIGMA FACTOR F FLAGELLAR"/>
    <property type="match status" value="1"/>
</dbReference>
<dbReference type="SUPFAM" id="SSF88659">
    <property type="entry name" value="Sigma3 and sigma4 domains of RNA polymerase sigma factors"/>
    <property type="match status" value="1"/>
</dbReference>
<dbReference type="InterPro" id="IPR016371">
    <property type="entry name" value="RNA_pol_sigma-H_factor"/>
</dbReference>
<evidence type="ECO:0000256" key="2">
    <source>
        <dbReference type="ARBA" id="ARBA00023082"/>
    </source>
</evidence>
<dbReference type="NCBIfam" id="NF006145">
    <property type="entry name" value="PRK08295.1-2"/>
    <property type="match status" value="1"/>
</dbReference>
<dbReference type="Pfam" id="PF08281">
    <property type="entry name" value="Sigma70_r4_2"/>
    <property type="match status" value="1"/>
</dbReference>
<name>A0A645HUK4_9ZZZZ</name>
<comment type="caution">
    <text evidence="6">The sequence shown here is derived from an EMBL/GenBank/DDBJ whole genome shotgun (WGS) entry which is preliminary data.</text>
</comment>
<reference evidence="6" key="1">
    <citation type="submission" date="2019-08" db="EMBL/GenBank/DDBJ databases">
        <authorList>
            <person name="Kucharzyk K."/>
            <person name="Murdoch R.W."/>
            <person name="Higgins S."/>
            <person name="Loffler F."/>
        </authorList>
    </citation>
    <scope>NUCLEOTIDE SEQUENCE</scope>
</reference>
<dbReference type="InterPro" id="IPR013249">
    <property type="entry name" value="RNA_pol_sigma70_r4_t2"/>
</dbReference>
<dbReference type="PANTHER" id="PTHR30385:SF1">
    <property type="entry name" value="RNA POLYMERASE SIGMA-H FACTOR"/>
    <property type="match status" value="1"/>
</dbReference>
<proteinExistence type="predicted"/>
<dbReference type="GO" id="GO:0006352">
    <property type="term" value="P:DNA-templated transcription initiation"/>
    <property type="evidence" value="ECO:0007669"/>
    <property type="project" value="InterPro"/>
</dbReference>
<evidence type="ECO:0000256" key="4">
    <source>
        <dbReference type="ARBA" id="ARBA00023163"/>
    </source>
</evidence>
<dbReference type="Pfam" id="PF04542">
    <property type="entry name" value="Sigma70_r2"/>
    <property type="match status" value="1"/>
</dbReference>
<dbReference type="AlphaFoldDB" id="A0A645HUK4"/>
<keyword evidence="3" id="KW-0238">DNA-binding</keyword>
<accession>A0A645HUK4</accession>
<dbReference type="InterPro" id="IPR007627">
    <property type="entry name" value="RNA_pol_sigma70_r2"/>
</dbReference>
<dbReference type="InterPro" id="IPR000943">
    <property type="entry name" value="RNA_pol_sigma70"/>
</dbReference>
<dbReference type="NCBIfam" id="NF006147">
    <property type="entry name" value="PRK08295.1-4"/>
    <property type="match status" value="1"/>
</dbReference>
<keyword evidence="4" id="KW-0804">Transcription</keyword>
<dbReference type="InterPro" id="IPR013325">
    <property type="entry name" value="RNA_pol_sigma_r2"/>
</dbReference>
<dbReference type="GO" id="GO:0016987">
    <property type="term" value="F:sigma factor activity"/>
    <property type="evidence" value="ECO:0007669"/>
    <property type="project" value="UniProtKB-KW"/>
</dbReference>
<dbReference type="SUPFAM" id="SSF88946">
    <property type="entry name" value="Sigma2 domain of RNA polymerase sigma factors"/>
    <property type="match status" value="1"/>
</dbReference>
<evidence type="ECO:0000313" key="6">
    <source>
        <dbReference type="EMBL" id="MPN42540.1"/>
    </source>
</evidence>
<evidence type="ECO:0000259" key="5">
    <source>
        <dbReference type="PROSITE" id="PS00715"/>
    </source>
</evidence>
<sequence>MNKYKTMVKSRARAYFLIGADREDIIQEGMIGLYKAVRDYQIDKNSSFKSFAELCINRQMITAIKTAGRQKHIPLNSSVSLNRPIFDEQEEHTYMDMLESIEVTSPETLFIGQEEKGFIEEHIAKNLSGFENKVLAFYLQGKTYAEIAGLMNKPEKSIDNALQRVKKKIEKFIDKRKLDD</sequence>
<dbReference type="NCBIfam" id="TIGR02937">
    <property type="entry name" value="sigma70-ECF"/>
    <property type="match status" value="1"/>
</dbReference>
<dbReference type="InterPro" id="IPR013324">
    <property type="entry name" value="RNA_pol_sigma_r3/r4-like"/>
</dbReference>
<dbReference type="InterPro" id="IPR014284">
    <property type="entry name" value="RNA_pol_sigma-70_dom"/>
</dbReference>
<dbReference type="PIRSF" id="PIRSF002939">
    <property type="entry name" value="RNA_polymerase_sigma-H_factor"/>
    <property type="match status" value="1"/>
</dbReference>
<dbReference type="PROSITE" id="PS00715">
    <property type="entry name" value="SIGMA70_1"/>
    <property type="match status" value="1"/>
</dbReference>
<keyword evidence="1" id="KW-0805">Transcription regulation</keyword>
<evidence type="ECO:0000256" key="1">
    <source>
        <dbReference type="ARBA" id="ARBA00023015"/>
    </source>
</evidence>